<dbReference type="AlphaFoldDB" id="A0A5N6JZ41"/>
<protein>
    <submittedName>
        <fullName evidence="2">Uncharacterized protein</fullName>
    </submittedName>
</protein>
<name>A0A5N6JZ41_MONLA</name>
<organism evidence="2 3">
    <name type="scientific">Monilinia laxa</name>
    <name type="common">Brown rot fungus</name>
    <name type="synonym">Sclerotinia laxa</name>
    <dbReference type="NCBI Taxonomy" id="61186"/>
    <lineage>
        <taxon>Eukaryota</taxon>
        <taxon>Fungi</taxon>
        <taxon>Dikarya</taxon>
        <taxon>Ascomycota</taxon>
        <taxon>Pezizomycotina</taxon>
        <taxon>Leotiomycetes</taxon>
        <taxon>Helotiales</taxon>
        <taxon>Sclerotiniaceae</taxon>
        <taxon>Monilinia</taxon>
    </lineage>
</organism>
<reference evidence="2 3" key="1">
    <citation type="submission" date="2019-06" db="EMBL/GenBank/DDBJ databases">
        <title>Genome Sequence of the Brown Rot Fungal Pathogen Monilinia laxa.</title>
        <authorList>
            <person name="De Miccolis Angelini R.M."/>
            <person name="Landi L."/>
            <person name="Abate D."/>
            <person name="Pollastro S."/>
            <person name="Romanazzi G."/>
            <person name="Faretra F."/>
        </authorList>
    </citation>
    <scope>NUCLEOTIDE SEQUENCE [LARGE SCALE GENOMIC DNA]</scope>
    <source>
        <strain evidence="2 3">Mlax316</strain>
    </source>
</reference>
<dbReference type="PANTHER" id="PTHR43157:SF31">
    <property type="entry name" value="PHOSPHATIDYLINOSITOL-GLYCAN BIOSYNTHESIS CLASS F PROTEIN"/>
    <property type="match status" value="1"/>
</dbReference>
<evidence type="ECO:0000256" key="1">
    <source>
        <dbReference type="ARBA" id="ARBA00023002"/>
    </source>
</evidence>
<dbReference type="Pfam" id="PF00106">
    <property type="entry name" value="adh_short"/>
    <property type="match status" value="1"/>
</dbReference>
<proteinExistence type="predicted"/>
<sequence length="331" mass="36626">MVFFIDHLKSHTIVSLPIPKKKFTGQTIIVTGSNSGLGLEAVREFVRLDAQKVILAVRNLEKGQAALQSIITSTSCPDDILEVWHLDLCSHTSVKEFARQANTLPRLDVLVLNAGIYVFDFEMMEGNESTICVNVIHTFLLAILLLPKIRETSVQYGTRGVLSFTGSFVHHLTKFPERRAGNVFEELRDEERSDMRDRYNVSKLIGLLFVRELALALGELEKRGQKGRVVANVVNPGLVDTAITRHATGATKHLMQGLMALMARTTEEGARTLVIGAEGGEETHGEYLDDGKVGKVSSWTTSLDGIATQKDIWMELSQELEKIQPGIMGNL</sequence>
<keyword evidence="1" id="KW-0560">Oxidoreductase</keyword>
<comment type="caution">
    <text evidence="2">The sequence shown here is derived from an EMBL/GenBank/DDBJ whole genome shotgun (WGS) entry which is preliminary data.</text>
</comment>
<dbReference type="SUPFAM" id="SSF51735">
    <property type="entry name" value="NAD(P)-binding Rossmann-fold domains"/>
    <property type="match status" value="1"/>
</dbReference>
<dbReference type="GO" id="GO:0016491">
    <property type="term" value="F:oxidoreductase activity"/>
    <property type="evidence" value="ECO:0007669"/>
    <property type="project" value="UniProtKB-KW"/>
</dbReference>
<accession>A0A5N6JZ41</accession>
<dbReference type="InterPro" id="IPR036291">
    <property type="entry name" value="NAD(P)-bd_dom_sf"/>
</dbReference>
<gene>
    <name evidence="2" type="ORF">EYC80_006749</name>
</gene>
<dbReference type="InterPro" id="IPR002347">
    <property type="entry name" value="SDR_fam"/>
</dbReference>
<dbReference type="EMBL" id="VIGI01000010">
    <property type="protein sequence ID" value="KAB8294788.1"/>
    <property type="molecule type" value="Genomic_DNA"/>
</dbReference>
<evidence type="ECO:0000313" key="2">
    <source>
        <dbReference type="EMBL" id="KAB8294788.1"/>
    </source>
</evidence>
<dbReference type="PANTHER" id="PTHR43157">
    <property type="entry name" value="PHOSPHATIDYLINOSITOL-GLYCAN BIOSYNTHESIS CLASS F PROTEIN-RELATED"/>
    <property type="match status" value="1"/>
</dbReference>
<dbReference type="Gene3D" id="3.40.50.720">
    <property type="entry name" value="NAD(P)-binding Rossmann-like Domain"/>
    <property type="match status" value="1"/>
</dbReference>
<dbReference type="PRINTS" id="PR00081">
    <property type="entry name" value="GDHRDH"/>
</dbReference>
<dbReference type="OrthoDB" id="542013at2759"/>
<evidence type="ECO:0000313" key="3">
    <source>
        <dbReference type="Proteomes" id="UP000326757"/>
    </source>
</evidence>
<dbReference type="Proteomes" id="UP000326757">
    <property type="component" value="Unassembled WGS sequence"/>
</dbReference>
<keyword evidence="3" id="KW-1185">Reference proteome</keyword>